<proteinExistence type="predicted"/>
<accession>A0AAD4M6V9</accession>
<gene>
    <name evidence="2" type="ORF">B0F90DRAFT_1815702</name>
</gene>
<sequence>MHPHSPPKPNTAKAKVKSPSPWHSQPKNKSLKGKKAKIDKRNEGNGNSEGFHDPPTKLSSRLQLRNASTRHLRGVKATEGIFTKHGVYSDFNKMLSVSDGDRENAPHLPNSLLYERRVDGVIQPRGFVNTILEDVIPPSPQSPVATLAHGLERVLFNPGVQWLQDPRSQVYTFTTWLENIIPVTNFAFERLPSFLPSSHDQDLYFVAQREGRKYAGSTSSMSGLLSQLYYLISGDKPGTLLEKFLTHSPSEFLRLTRSSDNPTVVMKEPKREAYRYAKSDKFVLRSQLDCFDGRLPGTGVFDIKTRAVMTIRHDLLNFEENSGYQIRTLHGLVESFEKEYYDLIRSAFLKYSFQARIGNMDGVFVAYHNTKRIFGFQYIPLAEMDARLFGESAVGDAVFEKCLLLLEVVLEEATRELPHQSIRLTAEKLEGEENLKVFLEPADWDEGAHGSRPVIQLDISTKSYIGEMATNGSSAVERSNLPWTVLWSISKSALDPRIIRGNLAAARQRAFHPLFLPTGVGIREMEKVWRELQFNPAAPVDVPFKADLFRPPPKSVQVLRRLARNGRNYLERTSQNGKEVAPLVAQAHRVGKSVLDLVEGNTTTLAHESQVLSGVQDPVELSENAMVNAISGDRDTAHRDMTSPIMEIQTTSPANVDTDLDPTRMTDQACRVPPVIPPATSLALEAQIGRTEFISETTLTHLEEMLSEDQRKMGREDAASLFN</sequence>
<keyword evidence="3" id="KW-1185">Reference proteome</keyword>
<dbReference type="PANTHER" id="PTHR31014:SF0">
    <property type="entry name" value="MITOCHONDRIAL TRANSLATION SYSTEM COMPONENT PET127-RELATED"/>
    <property type="match status" value="1"/>
</dbReference>
<evidence type="ECO:0000313" key="3">
    <source>
        <dbReference type="Proteomes" id="UP001203297"/>
    </source>
</evidence>
<dbReference type="AlphaFoldDB" id="A0AAD4M6V9"/>
<dbReference type="InterPro" id="IPR013943">
    <property type="entry name" value="Pet127"/>
</dbReference>
<evidence type="ECO:0000313" key="2">
    <source>
        <dbReference type="EMBL" id="KAI0304363.1"/>
    </source>
</evidence>
<organism evidence="2 3">
    <name type="scientific">Multifurca ochricompacta</name>
    <dbReference type="NCBI Taxonomy" id="376703"/>
    <lineage>
        <taxon>Eukaryota</taxon>
        <taxon>Fungi</taxon>
        <taxon>Dikarya</taxon>
        <taxon>Basidiomycota</taxon>
        <taxon>Agaricomycotina</taxon>
        <taxon>Agaricomycetes</taxon>
        <taxon>Russulales</taxon>
        <taxon>Russulaceae</taxon>
        <taxon>Multifurca</taxon>
    </lineage>
</organism>
<reference evidence="2" key="1">
    <citation type="journal article" date="2022" name="New Phytol.">
        <title>Evolutionary transition to the ectomycorrhizal habit in the genomes of a hyperdiverse lineage of mushroom-forming fungi.</title>
        <authorList>
            <person name="Looney B."/>
            <person name="Miyauchi S."/>
            <person name="Morin E."/>
            <person name="Drula E."/>
            <person name="Courty P.E."/>
            <person name="Kohler A."/>
            <person name="Kuo A."/>
            <person name="LaButti K."/>
            <person name="Pangilinan J."/>
            <person name="Lipzen A."/>
            <person name="Riley R."/>
            <person name="Andreopoulos W."/>
            <person name="He G."/>
            <person name="Johnson J."/>
            <person name="Nolan M."/>
            <person name="Tritt A."/>
            <person name="Barry K.W."/>
            <person name="Grigoriev I.V."/>
            <person name="Nagy L.G."/>
            <person name="Hibbett D."/>
            <person name="Henrissat B."/>
            <person name="Matheny P.B."/>
            <person name="Labbe J."/>
            <person name="Martin F.M."/>
        </authorList>
    </citation>
    <scope>NUCLEOTIDE SEQUENCE</scope>
    <source>
        <strain evidence="2">BPL690</strain>
    </source>
</reference>
<name>A0AAD4M6V9_9AGAM</name>
<dbReference type="EMBL" id="WTXG01000007">
    <property type="protein sequence ID" value="KAI0304363.1"/>
    <property type="molecule type" value="Genomic_DNA"/>
</dbReference>
<protein>
    <submittedName>
        <fullName evidence="2">Mitochondrial protein Pet127-domain-containing protein</fullName>
    </submittedName>
</protein>
<dbReference type="PANTHER" id="PTHR31014">
    <property type="entry name" value="MITOCHONDRIAL TRANSLATION SYSTEM COMPONENT PET127-RELATED"/>
    <property type="match status" value="1"/>
</dbReference>
<dbReference type="GO" id="GO:0005740">
    <property type="term" value="C:mitochondrial envelope"/>
    <property type="evidence" value="ECO:0007669"/>
    <property type="project" value="TreeGrafter"/>
</dbReference>
<evidence type="ECO:0000256" key="1">
    <source>
        <dbReference type="SAM" id="MobiDB-lite"/>
    </source>
</evidence>
<dbReference type="GO" id="GO:0000964">
    <property type="term" value="P:mitochondrial RNA 5'-end processing"/>
    <property type="evidence" value="ECO:0007669"/>
    <property type="project" value="TreeGrafter"/>
</dbReference>
<feature type="region of interest" description="Disordered" evidence="1">
    <location>
        <begin position="1"/>
        <end position="59"/>
    </location>
</feature>
<dbReference type="Proteomes" id="UP001203297">
    <property type="component" value="Unassembled WGS sequence"/>
</dbReference>
<dbReference type="Pfam" id="PF08634">
    <property type="entry name" value="Pet127"/>
    <property type="match status" value="2"/>
</dbReference>
<feature type="compositionally biased region" description="Basic residues" evidence="1">
    <location>
        <begin position="29"/>
        <end position="38"/>
    </location>
</feature>
<comment type="caution">
    <text evidence="2">The sequence shown here is derived from an EMBL/GenBank/DDBJ whole genome shotgun (WGS) entry which is preliminary data.</text>
</comment>